<proteinExistence type="predicted"/>
<evidence type="ECO:0000259" key="1">
    <source>
        <dbReference type="PROSITE" id="PS50943"/>
    </source>
</evidence>
<dbReference type="InterPro" id="IPR010982">
    <property type="entry name" value="Lambda_DNA-bd_dom_sf"/>
</dbReference>
<dbReference type="CDD" id="cd06529">
    <property type="entry name" value="S24_LexA-like"/>
    <property type="match status" value="1"/>
</dbReference>
<evidence type="ECO:0000313" key="2">
    <source>
        <dbReference type="EMBL" id="SPL72298.1"/>
    </source>
</evidence>
<dbReference type="CDD" id="cd00093">
    <property type="entry name" value="HTH_XRE"/>
    <property type="match status" value="1"/>
</dbReference>
<dbReference type="InterPro" id="IPR036286">
    <property type="entry name" value="LexA/Signal_pep-like_sf"/>
</dbReference>
<dbReference type="RefSeq" id="WP_121975691.1">
    <property type="nucleotide sequence ID" value="NZ_OOGT01000254.1"/>
</dbReference>
<sequence>MQPQKLLKVETNILPKIELVQVKIKGKILPSVEKGNMPTVQSAKYQDFASRLKALMENESSPIKTVNQLKDAIDVTYEMARRYTLGIAKPREEKLKILADKLNVSISFLDHGTEITDHSSLHSIEIPSLIPVISWEDAKKWNVDGNNSSINIIEWLPQNSRCGKNGFGLIVSGVSMQPDFKPQDRIYINPDFTLKSMKTGNLVIVAFDNQDQADFKKIIVENNVKFLEPLNPKYLDKPILMQKNCKLIGKVVGMYRNI</sequence>
<keyword evidence="3" id="KW-1185">Reference proteome</keyword>
<gene>
    <name evidence="2" type="ORF">KPC_3476</name>
</gene>
<dbReference type="InterPro" id="IPR039418">
    <property type="entry name" value="LexA-like"/>
</dbReference>
<name>A0A2U3N3P5_9GAMM</name>
<dbReference type="Pfam" id="PF00717">
    <property type="entry name" value="Peptidase_S24"/>
    <property type="match status" value="1"/>
</dbReference>
<dbReference type="InterPro" id="IPR015927">
    <property type="entry name" value="Peptidase_S24_S26A/B/C"/>
</dbReference>
<protein>
    <submittedName>
        <fullName evidence="2">Putative HTH-type transcriptional regulator</fullName>
    </submittedName>
</protein>
<dbReference type="PROSITE" id="PS50943">
    <property type="entry name" value="HTH_CROC1"/>
    <property type="match status" value="1"/>
</dbReference>
<evidence type="ECO:0000313" key="3">
    <source>
        <dbReference type="Proteomes" id="UP000245974"/>
    </source>
</evidence>
<accession>A0A2U3N3P5</accession>
<dbReference type="Gene3D" id="1.10.260.40">
    <property type="entry name" value="lambda repressor-like DNA-binding domains"/>
    <property type="match status" value="1"/>
</dbReference>
<dbReference type="GO" id="GO:0003677">
    <property type="term" value="F:DNA binding"/>
    <property type="evidence" value="ECO:0007669"/>
    <property type="project" value="InterPro"/>
</dbReference>
<feature type="domain" description="HTH cro/C1-type" evidence="1">
    <location>
        <begin position="71"/>
        <end position="109"/>
    </location>
</feature>
<organism evidence="2 3">
    <name type="scientific">Acinetobacter stercoris</name>
    <dbReference type="NCBI Taxonomy" id="2126983"/>
    <lineage>
        <taxon>Bacteria</taxon>
        <taxon>Pseudomonadati</taxon>
        <taxon>Pseudomonadota</taxon>
        <taxon>Gammaproteobacteria</taxon>
        <taxon>Moraxellales</taxon>
        <taxon>Moraxellaceae</taxon>
        <taxon>Acinetobacter</taxon>
    </lineage>
</organism>
<dbReference type="SUPFAM" id="SSF51306">
    <property type="entry name" value="LexA/Signal peptidase"/>
    <property type="match status" value="1"/>
</dbReference>
<dbReference type="FunCoup" id="A0A2U3N3P5">
    <property type="interactions" value="5"/>
</dbReference>
<dbReference type="OrthoDB" id="9791537at2"/>
<reference evidence="3" key="1">
    <citation type="submission" date="2018-03" db="EMBL/GenBank/DDBJ databases">
        <authorList>
            <person name="Blom J."/>
        </authorList>
    </citation>
    <scope>NUCLEOTIDE SEQUENCE [LARGE SCALE GENOMIC DNA]</scope>
    <source>
        <strain evidence="3">KPC-SM-21</strain>
    </source>
</reference>
<dbReference type="Gene3D" id="2.10.109.10">
    <property type="entry name" value="Umud Fragment, subunit A"/>
    <property type="match status" value="1"/>
</dbReference>
<dbReference type="InParanoid" id="A0A2U3N3P5"/>
<dbReference type="InterPro" id="IPR001387">
    <property type="entry name" value="Cro/C1-type_HTH"/>
</dbReference>
<dbReference type="AlphaFoldDB" id="A0A2U3N3P5"/>
<dbReference type="EMBL" id="OOGT01000254">
    <property type="protein sequence ID" value="SPL72298.1"/>
    <property type="molecule type" value="Genomic_DNA"/>
</dbReference>
<dbReference type="Proteomes" id="UP000245974">
    <property type="component" value="Unassembled WGS sequence"/>
</dbReference>